<keyword evidence="5" id="KW-0648">Protein biosynthesis</keyword>
<keyword evidence="3" id="KW-0547">Nucleotide-binding</keyword>
<dbReference type="Gene3D" id="3.30.930.10">
    <property type="entry name" value="Bira Bifunctional Protein, Domain 2"/>
    <property type="match status" value="2"/>
</dbReference>
<evidence type="ECO:0000256" key="5">
    <source>
        <dbReference type="ARBA" id="ARBA00022917"/>
    </source>
</evidence>
<dbReference type="STRING" id="100787.A0A0G4N1S3"/>
<dbReference type="GO" id="GO:0005739">
    <property type="term" value="C:mitochondrion"/>
    <property type="evidence" value="ECO:0007669"/>
    <property type="project" value="TreeGrafter"/>
</dbReference>
<evidence type="ECO:0000256" key="3">
    <source>
        <dbReference type="ARBA" id="ARBA00022741"/>
    </source>
</evidence>
<dbReference type="InterPro" id="IPR045864">
    <property type="entry name" value="aa-tRNA-synth_II/BPL/LPL"/>
</dbReference>
<evidence type="ECO:0000259" key="8">
    <source>
        <dbReference type="PROSITE" id="PS50862"/>
    </source>
</evidence>
<keyword evidence="4" id="KW-0067">ATP-binding</keyword>
<evidence type="ECO:0000256" key="7">
    <source>
        <dbReference type="SAM" id="MobiDB-lite"/>
    </source>
</evidence>
<dbReference type="GO" id="GO:0004815">
    <property type="term" value="F:aspartate-tRNA ligase activity"/>
    <property type="evidence" value="ECO:0007669"/>
    <property type="project" value="TreeGrafter"/>
</dbReference>
<sequence>MLLQLPNAGVARVWDDAESSTTLPTAAMPKPADKEQLASQFRDLLFFPKMSPRERWKPGETAVTIHGFIGKIRKVSKELTFANIELNNGEFQGQICAKGIEKADALRKIQPYSAVTVTGNMTDASSPTKFDMEIESIGHLNPFPKDIIVSSDAVFPAEARHLQLRFHAKLKESLRFRAFLKASLGQTMSRLGYMDVETPTLFKSTSEGAREFLIPTRRAGHAYALPQSPQQYKQVLMAAGLGGYYQFARCYRDEDHRADRQPEFTQMDLEKSFATPTLFKSTSEGAREFLVPTRRAGHAYALPQSPQQYKQVLMAAGLGGYYQFARCYRDEDHRADRQPEFTQMDLEKSFATGETIQADVEAFMQTTWDAMREEYNRKDDDTSFIPHRKSAPSSDEPSGGQPVSYKEYPAISTPFRRMKYQECMDLYGSDKPDLRIPNRIERVDAHLSPNFVSMITDLERPIVDAWVFRPHEDADRKEVHEFMQNFLQNLHKSHSQNPDGAPQALMYNTSKPLEGFSALGPAGLKTLQDAASPESGLSTLENGDVVVFQARQDRPHQGGSTKLGEVRIALYHAAIEAQLLERDDSFQFLWVTDFPMFTPNEEVDVGQGGSSGFSATHHPFTAPLTAEDLELLFTDPLKAKADHYDLVLNGVELGGGSRRIHVAAMQEFIFRDILQMTKPKMAEFSHLLKALRAGCPPHAGFALGFDRFAAVLSGSSSVRDVIAFPKNNKGVDEFAGGPGKISDEELKTYHLQLRKK</sequence>
<dbReference type="HAMAP" id="MF_00044">
    <property type="entry name" value="Asp_tRNA_synth_type1"/>
    <property type="match status" value="1"/>
</dbReference>
<name>A0A0G4N1S3_VERLO</name>
<dbReference type="SUPFAM" id="SSF55681">
    <property type="entry name" value="Class II aaRS and biotin synthetases"/>
    <property type="match status" value="2"/>
</dbReference>
<evidence type="ECO:0000256" key="1">
    <source>
        <dbReference type="ARBA" id="ARBA00006303"/>
    </source>
</evidence>
<dbReference type="EMBL" id="CVQH01026305">
    <property type="protein sequence ID" value="CRK40413.1"/>
    <property type="molecule type" value="Genomic_DNA"/>
</dbReference>
<accession>A0A0G4N1S3</accession>
<dbReference type="GO" id="GO:0005524">
    <property type="term" value="F:ATP binding"/>
    <property type="evidence" value="ECO:0007669"/>
    <property type="project" value="UniProtKB-KW"/>
</dbReference>
<dbReference type="InterPro" id="IPR002312">
    <property type="entry name" value="Asp/Asn-tRNA-synth_IIb"/>
</dbReference>
<dbReference type="GO" id="GO:0006422">
    <property type="term" value="P:aspartyl-tRNA aminoacylation"/>
    <property type="evidence" value="ECO:0007669"/>
    <property type="project" value="TreeGrafter"/>
</dbReference>
<protein>
    <recommendedName>
        <fullName evidence="8">Aminoacyl-transfer RNA synthetases class-II family profile domain-containing protein</fullName>
    </recommendedName>
</protein>
<dbReference type="Proteomes" id="UP000044602">
    <property type="component" value="Unassembled WGS sequence"/>
</dbReference>
<dbReference type="InterPro" id="IPR004524">
    <property type="entry name" value="Asp-tRNA-ligase_1"/>
</dbReference>
<evidence type="ECO:0000256" key="6">
    <source>
        <dbReference type="ARBA" id="ARBA00023146"/>
    </source>
</evidence>
<evidence type="ECO:0000256" key="4">
    <source>
        <dbReference type="ARBA" id="ARBA00022840"/>
    </source>
</evidence>
<keyword evidence="6" id="KW-0030">Aminoacyl-tRNA synthetase</keyword>
<dbReference type="InterPro" id="IPR004364">
    <property type="entry name" value="Aa-tRNA-synt_II"/>
</dbReference>
<dbReference type="PANTHER" id="PTHR22594:SF5">
    <property type="entry name" value="ASPARTATE--TRNA LIGASE, MITOCHONDRIAL"/>
    <property type="match status" value="1"/>
</dbReference>
<dbReference type="InterPro" id="IPR006195">
    <property type="entry name" value="aa-tRNA-synth_II"/>
</dbReference>
<reference evidence="9 10" key="1">
    <citation type="submission" date="2015-05" db="EMBL/GenBank/DDBJ databases">
        <authorList>
            <person name="Wang D.B."/>
            <person name="Wang M."/>
        </authorList>
    </citation>
    <scope>NUCLEOTIDE SEQUENCE [LARGE SCALE GENOMIC DNA]</scope>
    <source>
        <strain evidence="9">VL1</strain>
    </source>
</reference>
<feature type="region of interest" description="Disordered" evidence="7">
    <location>
        <begin position="377"/>
        <end position="404"/>
    </location>
</feature>
<feature type="domain" description="Aminoacyl-transfer RNA synthetases class-II family profile" evidence="8">
    <location>
        <begin position="174"/>
        <end position="725"/>
    </location>
</feature>
<dbReference type="PRINTS" id="PR01042">
    <property type="entry name" value="TRNASYNTHASP"/>
</dbReference>
<dbReference type="AlphaFoldDB" id="A0A0G4N1S3"/>
<keyword evidence="10" id="KW-1185">Reference proteome</keyword>
<evidence type="ECO:0000256" key="2">
    <source>
        <dbReference type="ARBA" id="ARBA00022598"/>
    </source>
</evidence>
<dbReference type="PANTHER" id="PTHR22594">
    <property type="entry name" value="ASPARTYL/LYSYL-TRNA SYNTHETASE"/>
    <property type="match status" value="1"/>
</dbReference>
<comment type="similarity">
    <text evidence="1">Belongs to the class-II aminoacyl-tRNA synthetase family. Type 1 subfamily.</text>
</comment>
<dbReference type="Pfam" id="PF00152">
    <property type="entry name" value="tRNA-synt_2"/>
    <property type="match status" value="1"/>
</dbReference>
<keyword evidence="2" id="KW-0436">Ligase</keyword>
<organism evidence="9 10">
    <name type="scientific">Verticillium longisporum</name>
    <name type="common">Verticillium dahliae var. longisporum</name>
    <dbReference type="NCBI Taxonomy" id="100787"/>
    <lineage>
        <taxon>Eukaryota</taxon>
        <taxon>Fungi</taxon>
        <taxon>Dikarya</taxon>
        <taxon>Ascomycota</taxon>
        <taxon>Pezizomycotina</taxon>
        <taxon>Sordariomycetes</taxon>
        <taxon>Hypocreomycetidae</taxon>
        <taxon>Glomerellales</taxon>
        <taxon>Plectosphaerellaceae</taxon>
        <taxon>Verticillium</taxon>
    </lineage>
</organism>
<evidence type="ECO:0000313" key="9">
    <source>
        <dbReference type="EMBL" id="CRK40413.1"/>
    </source>
</evidence>
<dbReference type="InterPro" id="IPR004115">
    <property type="entry name" value="GAD-like_sf"/>
</dbReference>
<gene>
    <name evidence="9" type="ORF">BN1708_008203</name>
</gene>
<dbReference type="PROSITE" id="PS50862">
    <property type="entry name" value="AA_TRNA_LIGASE_II"/>
    <property type="match status" value="1"/>
</dbReference>
<proteinExistence type="inferred from homology"/>
<dbReference type="Gene3D" id="3.30.1360.30">
    <property type="entry name" value="GAD-like domain"/>
    <property type="match status" value="1"/>
</dbReference>
<evidence type="ECO:0000313" key="10">
    <source>
        <dbReference type="Proteomes" id="UP000044602"/>
    </source>
</evidence>